<proteinExistence type="predicted"/>
<organism evidence="1 2">
    <name type="scientific">Peronospora matthiolae</name>
    <dbReference type="NCBI Taxonomy" id="2874970"/>
    <lineage>
        <taxon>Eukaryota</taxon>
        <taxon>Sar</taxon>
        <taxon>Stramenopiles</taxon>
        <taxon>Oomycota</taxon>
        <taxon>Peronosporomycetes</taxon>
        <taxon>Peronosporales</taxon>
        <taxon>Peronosporaceae</taxon>
        <taxon>Peronospora</taxon>
    </lineage>
</organism>
<accession>A0AAV1UG29</accession>
<reference evidence="1" key="1">
    <citation type="submission" date="2024-01" db="EMBL/GenBank/DDBJ databases">
        <authorList>
            <person name="Webb A."/>
        </authorList>
    </citation>
    <scope>NUCLEOTIDE SEQUENCE</scope>
    <source>
        <strain evidence="1">Pm1</strain>
    </source>
</reference>
<comment type="caution">
    <text evidence="1">The sequence shown here is derived from an EMBL/GenBank/DDBJ whole genome shotgun (WGS) entry which is preliminary data.</text>
</comment>
<name>A0AAV1UG29_9STRA</name>
<dbReference type="AlphaFoldDB" id="A0AAV1UG29"/>
<dbReference type="Proteomes" id="UP001162060">
    <property type="component" value="Unassembled WGS sequence"/>
</dbReference>
<evidence type="ECO:0000313" key="2">
    <source>
        <dbReference type="Proteomes" id="UP001162060"/>
    </source>
</evidence>
<protein>
    <submittedName>
        <fullName evidence="1">Uncharacterized protein</fullName>
    </submittedName>
</protein>
<sequence length="35" mass="4051">MLIAGDDRRLFAEEKLAERGFNKEFQQLMGYMGKG</sequence>
<evidence type="ECO:0000313" key="1">
    <source>
        <dbReference type="EMBL" id="CAK7932218.1"/>
    </source>
</evidence>
<dbReference type="EMBL" id="CAKLBY020000188">
    <property type="protein sequence ID" value="CAK7932218.1"/>
    <property type="molecule type" value="Genomic_DNA"/>
</dbReference>
<gene>
    <name evidence="1" type="ORF">PM001_LOCUS17368</name>
</gene>